<keyword evidence="2" id="KW-1185">Reference proteome</keyword>
<organism evidence="1 2">
    <name type="scientific">Fibrella forsythiae</name>
    <dbReference type="NCBI Taxonomy" id="2817061"/>
    <lineage>
        <taxon>Bacteria</taxon>
        <taxon>Pseudomonadati</taxon>
        <taxon>Bacteroidota</taxon>
        <taxon>Cytophagia</taxon>
        <taxon>Cytophagales</taxon>
        <taxon>Spirosomataceae</taxon>
        <taxon>Fibrella</taxon>
    </lineage>
</organism>
<dbReference type="RefSeq" id="WP_207327218.1">
    <property type="nucleotide sequence ID" value="NZ_JAFMYW010000001.1"/>
</dbReference>
<comment type="caution">
    <text evidence="1">The sequence shown here is derived from an EMBL/GenBank/DDBJ whole genome shotgun (WGS) entry which is preliminary data.</text>
</comment>
<dbReference type="InterPro" id="IPR021145">
    <property type="entry name" value="Portal_protein_SPP1_Gp6-like"/>
</dbReference>
<sequence>MKVIDITKTTDAKESVKLLKSQANNRQADTNNDIAAQIKEYIKQYNPKSHKIFDKREYPDRSIKDNDGQDITQKINRIGIPLQKVIVKKGASFLFGTPVDLSCETGTNKSFQQLLNAIKQIWTDNKLDSVNRQLARQLASATQVAECWYPIKTEKSNRYGFDSDIRMRMQVFSPMRGDFLYPFYNDFGDMIAFCREYNRNILVDGKAKKVLHFDVYTDEETVIFQEINGNWQLATLSTTQEGVEIKSSPNTTGKIPIIFAEQEAVDWDDVQSIIERLEYLMSKFAETNDYHSSPKLVITNGTIKNFAKKGESNSIFELETDGGTEKPEMKYLSWDHATDAVKLEIETLLKFAYTFTQTPDLSFDSVKGINAISGVALQMLLTDAHLKVQEKREIFDAYLERRVRLLLNYLGIMNTSLKDSVKEINISPTIVPFSITDATEWLSNLMTATAGKAILSRRTAVAKAGLVDDVEKELTQIDEDERKSREVSLTEPTTI</sequence>
<gene>
    <name evidence="1" type="ORF">J2I46_01825</name>
</gene>
<accession>A0ABS3JBD5</accession>
<protein>
    <submittedName>
        <fullName evidence="1">Phage portal protein</fullName>
    </submittedName>
</protein>
<evidence type="ECO:0000313" key="1">
    <source>
        <dbReference type="EMBL" id="MBO0947302.1"/>
    </source>
</evidence>
<proteinExistence type="predicted"/>
<dbReference type="Proteomes" id="UP000664628">
    <property type="component" value="Unassembled WGS sequence"/>
</dbReference>
<name>A0ABS3JBD5_9BACT</name>
<reference evidence="1 2" key="1">
    <citation type="submission" date="2021-03" db="EMBL/GenBank/DDBJ databases">
        <title>Fibrella sp. HMF5405 genome sequencing and assembly.</title>
        <authorList>
            <person name="Kang H."/>
            <person name="Kim H."/>
            <person name="Bae S."/>
            <person name="Joh K."/>
        </authorList>
    </citation>
    <scope>NUCLEOTIDE SEQUENCE [LARGE SCALE GENOMIC DNA]</scope>
    <source>
        <strain evidence="1 2">HMF5405</strain>
    </source>
</reference>
<dbReference type="EMBL" id="JAFMYW010000001">
    <property type="protein sequence ID" value="MBO0947302.1"/>
    <property type="molecule type" value="Genomic_DNA"/>
</dbReference>
<dbReference type="Pfam" id="PF05133">
    <property type="entry name" value="SPP1_portal"/>
    <property type="match status" value="1"/>
</dbReference>
<evidence type="ECO:0000313" key="2">
    <source>
        <dbReference type="Proteomes" id="UP000664628"/>
    </source>
</evidence>